<dbReference type="InterPro" id="IPR048024">
    <property type="entry name" value="Fxna-like_M28_dom"/>
</dbReference>
<dbReference type="InterPro" id="IPR045175">
    <property type="entry name" value="M28_fam"/>
</dbReference>
<keyword evidence="4 14" id="KW-0645">Protease</keyword>
<proteinExistence type="inferred from homology"/>
<sequence>MELMKCVLKCRVDPSTGLPQISEANILRVAKYLSEDIGYRTVGTKEHALGDAWMLQQAEDFKEHCDEIALTTGRELECEVWRQVGDGSHRFDMMGKRLYKTYANLSNIIVRISDGTNEGKEHALLVNAHLDSTLPSPGAADDAISVGVMLDCMRVLVDTPNWSPKHAVIFLFNNAEESLQDGSHLYATQHPTAKTARAVINLEAAGTTGRELLFQATSEEMIDAYSHVPRPYGTVFANDIFSSGIILSDTDFRQFEEYMDITGLDMAIVGNSYLYHMRKDLVENISPGVAQHMGENTLALIKYLTSSDSSPLAKLANGYSKPHTVYLGYLGRIFIKYSFTVAKILYASVFLAALAYARMSYTELNSPPPPISASASTTTTTTTPKKPSKPKSALKSPSKKESFWSVQSQGFIAVGTAVAATILSPNLLALLMKHVLNRGLSWFTSPFAPLALYGPAALLGALSSQYLSIDTVSEHTIWTSLILMQTFLALVIQLLNVGSAAIFFINAVPVFFALLVVNPLFKRGGRERGEVSMVTYVVGSVFPLLTGSLLAIPTLEVFVPLTGRMGADAPSDNLIATLVALLGAPALPLLLPLSHRFGKTALTRGVLVCSILVVASVAVFVRREPFDEMHQKRLFVIHMENHLHLAAADGAPGLPELVSRIVDEFGVSTASSSSTNHNTTTDQNNTSQANDNAVPAPSAIAVTMNDHNSDWDSLYPFSQFLTPYKVPLPVAKEYNSPWLGGKKEFKISAVDDTTDFVHGTRSLSVKIEHPGLIWTAIAFDAHVLSWSLDQNPPNEFARHHVKEASFYGTDVYELQLTIRLTPQNPGGRLKINFMGLREDAVWPGKRREWVLRRRALEEEEAGGQGEEGKKKDGLGNDNAPMELFERMDRWLEETTGGTVDALLMGCIGGVIVI</sequence>
<keyword evidence="6 14" id="KW-0479">Metal-binding</keyword>
<dbReference type="OMA" id="WNNTIGA"/>
<dbReference type="RefSeq" id="XP_001831061.2">
    <property type="nucleotide sequence ID" value="XM_001831009.2"/>
</dbReference>
<feature type="transmembrane region" description="Helical" evidence="16">
    <location>
        <begin position="450"/>
        <end position="469"/>
    </location>
</feature>
<evidence type="ECO:0000256" key="9">
    <source>
        <dbReference type="ARBA" id="ARBA00022833"/>
    </source>
</evidence>
<dbReference type="GO" id="GO:0005789">
    <property type="term" value="C:endoplasmic reticulum membrane"/>
    <property type="evidence" value="ECO:0007669"/>
    <property type="project" value="UniProtKB-SubCell"/>
</dbReference>
<feature type="domain" description="Endoplasmic reticulum metallopeptidase 1/1-A TM" evidence="18">
    <location>
        <begin position="421"/>
        <end position="581"/>
    </location>
</feature>
<name>A8N8A5_COPC7</name>
<dbReference type="InterPro" id="IPR053974">
    <property type="entry name" value="ERMP1_1-A_TM"/>
</dbReference>
<dbReference type="GO" id="GO:0008235">
    <property type="term" value="F:metalloexopeptidase activity"/>
    <property type="evidence" value="ECO:0007669"/>
    <property type="project" value="InterPro"/>
</dbReference>
<keyword evidence="13" id="KW-0325">Glycoprotein</keyword>
<evidence type="ECO:0000256" key="4">
    <source>
        <dbReference type="ARBA" id="ARBA00022670"/>
    </source>
</evidence>
<dbReference type="InParanoid" id="A8N8A5"/>
<dbReference type="EC" id="3.4.-.-" evidence="14"/>
<feature type="transmembrane region" description="Helical" evidence="16">
    <location>
        <begin position="410"/>
        <end position="430"/>
    </location>
</feature>
<feature type="region of interest" description="Disordered" evidence="15">
    <location>
        <begin position="858"/>
        <end position="878"/>
    </location>
</feature>
<dbReference type="OrthoDB" id="76293at2759"/>
<keyword evidence="5 16" id="KW-0812">Transmembrane</keyword>
<keyword evidence="20" id="KW-1185">Reference proteome</keyword>
<feature type="transmembrane region" description="Helical" evidence="16">
    <location>
        <begin position="601"/>
        <end position="621"/>
    </location>
</feature>
<dbReference type="KEGG" id="cci:CC1G_03952"/>
<evidence type="ECO:0000256" key="10">
    <source>
        <dbReference type="ARBA" id="ARBA00022989"/>
    </source>
</evidence>
<evidence type="ECO:0000256" key="13">
    <source>
        <dbReference type="ARBA" id="ARBA00023180"/>
    </source>
</evidence>
<comment type="similarity">
    <text evidence="3 14">Belongs to the peptidase M28 family.</text>
</comment>
<keyword evidence="10 16" id="KW-1133">Transmembrane helix</keyword>
<protein>
    <recommendedName>
        <fullName evidence="14">Peptide hydrolase</fullName>
        <ecNumber evidence="14">3.4.-.-</ecNumber>
    </recommendedName>
</protein>
<evidence type="ECO:0000256" key="15">
    <source>
        <dbReference type="SAM" id="MobiDB-lite"/>
    </source>
</evidence>
<dbReference type="InterPro" id="IPR007484">
    <property type="entry name" value="Peptidase_M28"/>
</dbReference>
<feature type="compositionally biased region" description="Low complexity" evidence="15">
    <location>
        <begin position="372"/>
        <end position="396"/>
    </location>
</feature>
<reference evidence="19 20" key="1">
    <citation type="journal article" date="2010" name="Proc. Natl. Acad. Sci. U.S.A.">
        <title>Insights into evolution of multicellular fungi from the assembled chromosomes of the mushroom Coprinopsis cinerea (Coprinus cinereus).</title>
        <authorList>
            <person name="Stajich J.E."/>
            <person name="Wilke S.K."/>
            <person name="Ahren D."/>
            <person name="Au C.H."/>
            <person name="Birren B.W."/>
            <person name="Borodovsky M."/>
            <person name="Burns C."/>
            <person name="Canback B."/>
            <person name="Casselton L.A."/>
            <person name="Cheng C.K."/>
            <person name="Deng J."/>
            <person name="Dietrich F.S."/>
            <person name="Fargo D.C."/>
            <person name="Farman M.L."/>
            <person name="Gathman A.C."/>
            <person name="Goldberg J."/>
            <person name="Guigo R."/>
            <person name="Hoegger P.J."/>
            <person name="Hooker J.B."/>
            <person name="Huggins A."/>
            <person name="James T.Y."/>
            <person name="Kamada T."/>
            <person name="Kilaru S."/>
            <person name="Kodira C."/>
            <person name="Kues U."/>
            <person name="Kupfer D."/>
            <person name="Kwan H.S."/>
            <person name="Lomsadze A."/>
            <person name="Li W."/>
            <person name="Lilly W.W."/>
            <person name="Ma L.J."/>
            <person name="Mackey A.J."/>
            <person name="Manning G."/>
            <person name="Martin F."/>
            <person name="Muraguchi H."/>
            <person name="Natvig D.O."/>
            <person name="Palmerini H."/>
            <person name="Ramesh M.A."/>
            <person name="Rehmeyer C.J."/>
            <person name="Roe B.A."/>
            <person name="Shenoy N."/>
            <person name="Stanke M."/>
            <person name="Ter-Hovhannisyan V."/>
            <person name="Tunlid A."/>
            <person name="Velagapudi R."/>
            <person name="Vision T.J."/>
            <person name="Zeng Q."/>
            <person name="Zolan M.E."/>
            <person name="Pukkila P.J."/>
        </authorList>
    </citation>
    <scope>NUCLEOTIDE SEQUENCE [LARGE SCALE GENOMIC DNA]</scope>
    <source>
        <strain evidence="20">Okayama-7 / 130 / ATCC MYA-4618 / FGSC 9003</strain>
    </source>
</reference>
<dbReference type="GeneID" id="6007517"/>
<feature type="transmembrane region" description="Helical" evidence="16">
    <location>
        <begin position="501"/>
        <end position="521"/>
    </location>
</feature>
<dbReference type="AlphaFoldDB" id="A8N8A5"/>
<evidence type="ECO:0000259" key="17">
    <source>
        <dbReference type="Pfam" id="PF04389"/>
    </source>
</evidence>
<evidence type="ECO:0000256" key="8">
    <source>
        <dbReference type="ARBA" id="ARBA00022824"/>
    </source>
</evidence>
<evidence type="ECO:0000313" key="20">
    <source>
        <dbReference type="Proteomes" id="UP000001861"/>
    </source>
</evidence>
<feature type="transmembrane region" description="Helical" evidence="16">
    <location>
        <begin position="533"/>
        <end position="554"/>
    </location>
</feature>
<evidence type="ECO:0000256" key="3">
    <source>
        <dbReference type="ARBA" id="ARBA00010918"/>
    </source>
</evidence>
<dbReference type="EMBL" id="AACS02000007">
    <property type="protein sequence ID" value="EAU90683.2"/>
    <property type="molecule type" value="Genomic_DNA"/>
</dbReference>
<comment type="caution">
    <text evidence="19">The sequence shown here is derived from an EMBL/GenBank/DDBJ whole genome shotgun (WGS) entry which is preliminary data.</text>
</comment>
<accession>A8N8A5</accession>
<dbReference type="GO" id="GO:0046872">
    <property type="term" value="F:metal ion binding"/>
    <property type="evidence" value="ECO:0007669"/>
    <property type="project" value="UniProtKB-KW"/>
</dbReference>
<dbReference type="SUPFAM" id="SSF53187">
    <property type="entry name" value="Zn-dependent exopeptidases"/>
    <property type="match status" value="1"/>
</dbReference>
<dbReference type="Gene3D" id="3.40.630.10">
    <property type="entry name" value="Zn peptidases"/>
    <property type="match status" value="1"/>
</dbReference>
<comment type="subcellular location">
    <subcellularLocation>
        <location evidence="2">Endoplasmic reticulum membrane</location>
        <topology evidence="2">Multi-pass membrane protein</topology>
    </subcellularLocation>
</comment>
<organism evidence="19 20">
    <name type="scientific">Coprinopsis cinerea (strain Okayama-7 / 130 / ATCC MYA-4618 / FGSC 9003)</name>
    <name type="common">Inky cap fungus</name>
    <name type="synonym">Hormographiella aspergillata</name>
    <dbReference type="NCBI Taxonomy" id="240176"/>
    <lineage>
        <taxon>Eukaryota</taxon>
        <taxon>Fungi</taxon>
        <taxon>Dikarya</taxon>
        <taxon>Basidiomycota</taxon>
        <taxon>Agaricomycotina</taxon>
        <taxon>Agaricomycetes</taxon>
        <taxon>Agaricomycetidae</taxon>
        <taxon>Agaricales</taxon>
        <taxon>Agaricineae</taxon>
        <taxon>Psathyrellaceae</taxon>
        <taxon>Coprinopsis</taxon>
    </lineage>
</organism>
<gene>
    <name evidence="19" type="ORF">CC1G_03952</name>
</gene>
<dbReference type="FunFam" id="3.40.630.10:FF:000008">
    <property type="entry name" value="Endoplasmic reticulum metallopeptidase 1"/>
    <property type="match status" value="1"/>
</dbReference>
<keyword evidence="7 14" id="KW-0378">Hydrolase</keyword>
<evidence type="ECO:0000256" key="11">
    <source>
        <dbReference type="ARBA" id="ARBA00023049"/>
    </source>
</evidence>
<feature type="region of interest" description="Disordered" evidence="15">
    <location>
        <begin position="669"/>
        <end position="691"/>
    </location>
</feature>
<feature type="region of interest" description="Disordered" evidence="15">
    <location>
        <begin position="365"/>
        <end position="396"/>
    </location>
</feature>
<dbReference type="GO" id="GO:0006508">
    <property type="term" value="P:proteolysis"/>
    <property type="evidence" value="ECO:0007669"/>
    <property type="project" value="UniProtKB-KW"/>
</dbReference>
<keyword evidence="9 14" id="KW-0862">Zinc</keyword>
<dbReference type="Proteomes" id="UP000001861">
    <property type="component" value="Unassembled WGS sequence"/>
</dbReference>
<comment type="cofactor">
    <cofactor evidence="1">
        <name>Zn(2+)</name>
        <dbReference type="ChEBI" id="CHEBI:29105"/>
    </cofactor>
</comment>
<keyword evidence="8" id="KW-0256">Endoplasmic reticulum</keyword>
<evidence type="ECO:0000256" key="14">
    <source>
        <dbReference type="RuleBase" id="RU361240"/>
    </source>
</evidence>
<dbReference type="Pfam" id="PF04389">
    <property type="entry name" value="Peptidase_M28"/>
    <property type="match status" value="1"/>
</dbReference>
<dbReference type="FunCoup" id="A8N8A5">
    <property type="interactions" value="35"/>
</dbReference>
<evidence type="ECO:0000256" key="5">
    <source>
        <dbReference type="ARBA" id="ARBA00022692"/>
    </source>
</evidence>
<evidence type="ECO:0000256" key="6">
    <source>
        <dbReference type="ARBA" id="ARBA00022723"/>
    </source>
</evidence>
<evidence type="ECO:0000313" key="19">
    <source>
        <dbReference type="EMBL" id="EAU90683.2"/>
    </source>
</evidence>
<feature type="transmembrane region" description="Helical" evidence="16">
    <location>
        <begin position="574"/>
        <end position="594"/>
    </location>
</feature>
<evidence type="ECO:0000256" key="7">
    <source>
        <dbReference type="ARBA" id="ARBA00022801"/>
    </source>
</evidence>
<dbReference type="HOGENOM" id="CLU_015120_0_0_1"/>
<keyword evidence="11" id="KW-0482">Metalloprotease</keyword>
<feature type="domain" description="Peptidase M28" evidence="17">
    <location>
        <begin position="107"/>
        <end position="300"/>
    </location>
</feature>
<evidence type="ECO:0000256" key="12">
    <source>
        <dbReference type="ARBA" id="ARBA00023136"/>
    </source>
</evidence>
<evidence type="ECO:0000256" key="1">
    <source>
        <dbReference type="ARBA" id="ARBA00001947"/>
    </source>
</evidence>
<dbReference type="eggNOG" id="KOG2194">
    <property type="taxonomic scope" value="Eukaryota"/>
</dbReference>
<evidence type="ECO:0000259" key="18">
    <source>
        <dbReference type="Pfam" id="PF22249"/>
    </source>
</evidence>
<dbReference type="VEuPathDB" id="FungiDB:CC1G_03952"/>
<dbReference type="PANTHER" id="PTHR12147">
    <property type="entry name" value="METALLOPEPTIDASE M28 FAMILY MEMBER"/>
    <property type="match status" value="1"/>
</dbReference>
<dbReference type="CDD" id="cd03875">
    <property type="entry name" value="M28_Fxna_like"/>
    <property type="match status" value="1"/>
</dbReference>
<evidence type="ECO:0000256" key="2">
    <source>
        <dbReference type="ARBA" id="ARBA00004477"/>
    </source>
</evidence>
<evidence type="ECO:0000256" key="16">
    <source>
        <dbReference type="SAM" id="Phobius"/>
    </source>
</evidence>
<keyword evidence="12 16" id="KW-0472">Membrane</keyword>
<dbReference type="Pfam" id="PF22249">
    <property type="entry name" value="ERMP1-TM"/>
    <property type="match status" value="1"/>
</dbReference>
<feature type="transmembrane region" description="Helical" evidence="16">
    <location>
        <begin position="476"/>
        <end position="495"/>
    </location>
</feature>
<feature type="transmembrane region" description="Helical" evidence="16">
    <location>
        <begin position="337"/>
        <end position="357"/>
    </location>
</feature>
<dbReference type="PANTHER" id="PTHR12147:SF22">
    <property type="entry name" value="ENDOPLASMIC RETICULUM METALLOPEPTIDASE 1"/>
    <property type="match status" value="1"/>
</dbReference>